<evidence type="ECO:0000256" key="1">
    <source>
        <dbReference type="ARBA" id="ARBA00006249"/>
    </source>
</evidence>
<comment type="similarity">
    <text evidence="1 10">Belongs to the tannase family.</text>
</comment>
<organism evidence="12 13">
    <name type="scientific">Heliocybe sulcata</name>
    <dbReference type="NCBI Taxonomy" id="5364"/>
    <lineage>
        <taxon>Eukaryota</taxon>
        <taxon>Fungi</taxon>
        <taxon>Dikarya</taxon>
        <taxon>Basidiomycota</taxon>
        <taxon>Agaricomycotina</taxon>
        <taxon>Agaricomycetes</taxon>
        <taxon>Gloeophyllales</taxon>
        <taxon>Gloeophyllaceae</taxon>
        <taxon>Heliocybe</taxon>
    </lineage>
</organism>
<dbReference type="Pfam" id="PF07519">
    <property type="entry name" value="Tannase"/>
    <property type="match status" value="1"/>
</dbReference>
<dbReference type="SUPFAM" id="SSF53474">
    <property type="entry name" value="alpha/beta-Hydrolases"/>
    <property type="match status" value="1"/>
</dbReference>
<evidence type="ECO:0000256" key="4">
    <source>
        <dbReference type="ARBA" id="ARBA00022723"/>
    </source>
</evidence>
<evidence type="ECO:0000256" key="11">
    <source>
        <dbReference type="SAM" id="SignalP"/>
    </source>
</evidence>
<dbReference type="InterPro" id="IPR029058">
    <property type="entry name" value="AB_hydrolase_fold"/>
</dbReference>
<dbReference type="EMBL" id="ML213533">
    <property type="protein sequence ID" value="TFK46083.1"/>
    <property type="molecule type" value="Genomic_DNA"/>
</dbReference>
<gene>
    <name evidence="12" type="ORF">OE88DRAFT_1668236</name>
</gene>
<comment type="catalytic activity">
    <reaction evidence="9">
        <text>feruloyl-polysaccharide + H2O = ferulate + polysaccharide.</text>
        <dbReference type="EC" id="3.1.1.73"/>
    </reaction>
</comment>
<keyword evidence="8" id="KW-1015">Disulfide bond</keyword>
<proteinExistence type="inferred from homology"/>
<name>A0A5C3MMU2_9AGAM</name>
<dbReference type="EC" id="3.1.1.-" evidence="10"/>
<dbReference type="Proteomes" id="UP000305948">
    <property type="component" value="Unassembled WGS sequence"/>
</dbReference>
<dbReference type="GO" id="GO:0030600">
    <property type="term" value="F:feruloyl esterase activity"/>
    <property type="evidence" value="ECO:0007669"/>
    <property type="project" value="UniProtKB-EC"/>
</dbReference>
<keyword evidence="3" id="KW-0624">Polysaccharide degradation</keyword>
<evidence type="ECO:0000256" key="10">
    <source>
        <dbReference type="RuleBase" id="RU361238"/>
    </source>
</evidence>
<dbReference type="OrthoDB" id="3039123at2759"/>
<dbReference type="GO" id="GO:0045493">
    <property type="term" value="P:xylan catabolic process"/>
    <property type="evidence" value="ECO:0007669"/>
    <property type="project" value="UniProtKB-KW"/>
</dbReference>
<protein>
    <recommendedName>
        <fullName evidence="10">Carboxylic ester hydrolase</fullName>
        <ecNumber evidence="10">3.1.1.-</ecNumber>
    </recommendedName>
</protein>
<keyword evidence="2" id="KW-0719">Serine esterase</keyword>
<evidence type="ECO:0000313" key="12">
    <source>
        <dbReference type="EMBL" id="TFK46083.1"/>
    </source>
</evidence>
<keyword evidence="5 11" id="KW-0732">Signal</keyword>
<evidence type="ECO:0000256" key="9">
    <source>
        <dbReference type="ARBA" id="ARBA00034075"/>
    </source>
</evidence>
<dbReference type="InterPro" id="IPR011118">
    <property type="entry name" value="Tannase/feruloyl_esterase"/>
</dbReference>
<keyword evidence="7" id="KW-0106">Calcium</keyword>
<accession>A0A5C3MMU2</accession>
<evidence type="ECO:0000256" key="3">
    <source>
        <dbReference type="ARBA" id="ARBA00022651"/>
    </source>
</evidence>
<evidence type="ECO:0000256" key="6">
    <source>
        <dbReference type="ARBA" id="ARBA00022801"/>
    </source>
</evidence>
<dbReference type="AlphaFoldDB" id="A0A5C3MMU2"/>
<evidence type="ECO:0000256" key="2">
    <source>
        <dbReference type="ARBA" id="ARBA00022487"/>
    </source>
</evidence>
<feature type="signal peptide" evidence="11">
    <location>
        <begin position="1"/>
        <end position="15"/>
    </location>
</feature>
<dbReference type="GO" id="GO:0046872">
    <property type="term" value="F:metal ion binding"/>
    <property type="evidence" value="ECO:0007669"/>
    <property type="project" value="UniProtKB-KW"/>
</dbReference>
<evidence type="ECO:0000256" key="7">
    <source>
        <dbReference type="ARBA" id="ARBA00022837"/>
    </source>
</evidence>
<sequence>MLLLTTLLALGVALGVPAAAPGESACLSFTVQNVTDVPVALVGQEYYPAGATVNITTLYSMINTNTLPAFCRLQFAITTNSTANKTAGTEVWLPDSWNGRFLGTGNGGFSGGVGVADLGFAAVQQGFAGVGTDTGHISAVGDGTWGGPHNDNAIIDFAYRAMHLSVVAGKQIVEQYYGTAANKSYYMSCSTGGREGLKEAQQFPEDFDGVVVGSPANWMTHLPAWSIRVNLNVLPVGSPQWITPEMWTGLIHDEVMRQCDALDGVTDNIINNPLICDFRPETLACEAGQNTSTCLNPAQINAIHNIFAPYYQNGTYVFEGAYPGGEEGYAYGLLTPNLSSGSVNYYQYFILNDTTWDPTTLNLTVIDLADKLNAANMNAIATDLTPFVGPEHNGKIIHYVGLADNVISPGNSLHYYGTVRDHMAQTSMPNMDDYYRLFTVPGMSHWGGYGANAFGQAGFATPPIVNDSTHNVLLAMVRWVEEGVAPDHFIAGYYNETQELAFSRPLCKYPQEITYLGGDPNNATSFACT</sequence>
<keyword evidence="6 10" id="KW-0378">Hydrolase</keyword>
<keyword evidence="3" id="KW-0858">Xylan degradation</keyword>
<feature type="chain" id="PRO_5022999435" description="Carboxylic ester hydrolase" evidence="11">
    <location>
        <begin position="16"/>
        <end position="529"/>
    </location>
</feature>
<keyword evidence="13" id="KW-1185">Reference proteome</keyword>
<evidence type="ECO:0000256" key="5">
    <source>
        <dbReference type="ARBA" id="ARBA00022729"/>
    </source>
</evidence>
<evidence type="ECO:0000256" key="8">
    <source>
        <dbReference type="ARBA" id="ARBA00023157"/>
    </source>
</evidence>
<evidence type="ECO:0000313" key="13">
    <source>
        <dbReference type="Proteomes" id="UP000305948"/>
    </source>
</evidence>
<reference evidence="12 13" key="1">
    <citation type="journal article" date="2019" name="Nat. Ecol. Evol.">
        <title>Megaphylogeny resolves global patterns of mushroom evolution.</title>
        <authorList>
            <person name="Varga T."/>
            <person name="Krizsan K."/>
            <person name="Foldi C."/>
            <person name="Dima B."/>
            <person name="Sanchez-Garcia M."/>
            <person name="Sanchez-Ramirez S."/>
            <person name="Szollosi G.J."/>
            <person name="Szarkandi J.G."/>
            <person name="Papp V."/>
            <person name="Albert L."/>
            <person name="Andreopoulos W."/>
            <person name="Angelini C."/>
            <person name="Antonin V."/>
            <person name="Barry K.W."/>
            <person name="Bougher N.L."/>
            <person name="Buchanan P."/>
            <person name="Buyck B."/>
            <person name="Bense V."/>
            <person name="Catcheside P."/>
            <person name="Chovatia M."/>
            <person name="Cooper J."/>
            <person name="Damon W."/>
            <person name="Desjardin D."/>
            <person name="Finy P."/>
            <person name="Geml J."/>
            <person name="Haridas S."/>
            <person name="Hughes K."/>
            <person name="Justo A."/>
            <person name="Karasinski D."/>
            <person name="Kautmanova I."/>
            <person name="Kiss B."/>
            <person name="Kocsube S."/>
            <person name="Kotiranta H."/>
            <person name="LaButti K.M."/>
            <person name="Lechner B.E."/>
            <person name="Liimatainen K."/>
            <person name="Lipzen A."/>
            <person name="Lukacs Z."/>
            <person name="Mihaltcheva S."/>
            <person name="Morgado L.N."/>
            <person name="Niskanen T."/>
            <person name="Noordeloos M.E."/>
            <person name="Ohm R.A."/>
            <person name="Ortiz-Santana B."/>
            <person name="Ovrebo C."/>
            <person name="Racz N."/>
            <person name="Riley R."/>
            <person name="Savchenko A."/>
            <person name="Shiryaev A."/>
            <person name="Soop K."/>
            <person name="Spirin V."/>
            <person name="Szebenyi C."/>
            <person name="Tomsovsky M."/>
            <person name="Tulloss R.E."/>
            <person name="Uehling J."/>
            <person name="Grigoriev I.V."/>
            <person name="Vagvolgyi C."/>
            <person name="Papp T."/>
            <person name="Martin F.M."/>
            <person name="Miettinen O."/>
            <person name="Hibbett D.S."/>
            <person name="Nagy L.G."/>
        </authorList>
    </citation>
    <scope>NUCLEOTIDE SEQUENCE [LARGE SCALE GENOMIC DNA]</scope>
    <source>
        <strain evidence="12 13">OMC1185</strain>
    </source>
</reference>
<keyword evidence="3" id="KW-0119">Carbohydrate metabolism</keyword>
<dbReference type="PANTHER" id="PTHR33938">
    <property type="entry name" value="FERULOYL ESTERASE B-RELATED"/>
    <property type="match status" value="1"/>
</dbReference>
<dbReference type="PANTHER" id="PTHR33938:SF15">
    <property type="entry name" value="FERULOYL ESTERASE B-RELATED"/>
    <property type="match status" value="1"/>
</dbReference>
<keyword evidence="4" id="KW-0479">Metal-binding</keyword>